<dbReference type="InterPro" id="IPR036388">
    <property type="entry name" value="WH-like_DNA-bd_sf"/>
</dbReference>
<dbReference type="Gene3D" id="1.10.10.10">
    <property type="entry name" value="Winged helix-like DNA-binding domain superfamily/Winged helix DNA-binding domain"/>
    <property type="match status" value="1"/>
</dbReference>
<organism evidence="16 17">
    <name type="scientific">Lymnaea stagnalis</name>
    <name type="common">Great pond snail</name>
    <name type="synonym">Helix stagnalis</name>
    <dbReference type="NCBI Taxonomy" id="6523"/>
    <lineage>
        <taxon>Eukaryota</taxon>
        <taxon>Metazoa</taxon>
        <taxon>Spiralia</taxon>
        <taxon>Lophotrochozoa</taxon>
        <taxon>Mollusca</taxon>
        <taxon>Gastropoda</taxon>
        <taxon>Heterobranchia</taxon>
        <taxon>Euthyneura</taxon>
        <taxon>Panpulmonata</taxon>
        <taxon>Hygrophila</taxon>
        <taxon>Lymnaeoidea</taxon>
        <taxon>Lymnaeidae</taxon>
        <taxon>Lymnaea</taxon>
    </lineage>
</organism>
<dbReference type="InterPro" id="IPR002344">
    <property type="entry name" value="Lupus_La"/>
</dbReference>
<feature type="compositionally biased region" description="Basic residues" evidence="13">
    <location>
        <begin position="399"/>
        <end position="409"/>
    </location>
</feature>
<feature type="compositionally biased region" description="Basic and acidic residues" evidence="13">
    <location>
        <begin position="331"/>
        <end position="348"/>
    </location>
</feature>
<dbReference type="GO" id="GO:0006397">
    <property type="term" value="P:mRNA processing"/>
    <property type="evidence" value="ECO:0007669"/>
    <property type="project" value="UniProtKB-KW"/>
</dbReference>
<sequence length="773" mass="86880">MAITPGHNAATCKRQLSEESEEFEVPAKNPKFENSETHNVATCKRQLSEDSEEVKAHAKKQKLENSETPINKNRDFGAEKKSKVDIEQHNAASRQSAEISSALLHSREKKKKAENGVKPEKMQEKTTFRRRMKSLFHSVVSLMEFYFSDANLLKDGYLKKLIDNSPDGYVDLSVFGNFNKLQALHKDGVSQHVLVRALRTSTLLQLNPEESHVKRLAPIPDITQEEIDSKTVYVEDLPPHANHAWVRNIFSKCGCVVYISLPVYKTTKQIKEFAFVEFETAEEAAKACQLLNNPLPSKALERPGKFPKGNKELKRLQKIVPFGPSNNAKENSADHKEVQSKTENDADRVSGQAAGDKDQQVPSVQECHKKKKKSKKRKSVDDAPVVAPGQPHQDQSQGSKKKKKKKKKKVQSEGTTQQKEKKVQSHEGTTQQKEKKVQSDEGTTQQKEKKVQSDEGTSQQKEKKVQSDEGTTQQKEKKVQSDEGTSQQKGQKILKAPNAEDAQTLLMMDSDKKCHSKDNLARDDQNPNENIDSTNEVKNETVPTVDSGDLQGDNDHTSLPTKGPETNETRENMAAPKGDHGDKSAILATEEGQTDDLKIKKKKKKRKAEKSEEVEEVKAAPKRSDPTPKSRANPLSRKDRKLLRQADIRRKKMNQQEACRVPSPQSNAPSECQLEAKNNPVKEEILKTEIVDAAEGQRKVDAAEGQRKVDAAEGQRKVDGSEITSILKMRRGQEKKKVEFDPVAITTEFVKGREIRKRKKPKKDDPHLRVIAK</sequence>
<keyword evidence="7" id="KW-0805">Transcription regulation</keyword>
<dbReference type="InterPro" id="IPR035979">
    <property type="entry name" value="RBD_domain_sf"/>
</dbReference>
<evidence type="ECO:0000256" key="10">
    <source>
        <dbReference type="ARBA" id="ARBA00023242"/>
    </source>
</evidence>
<feature type="domain" description="HTH La-type RNA-binding" evidence="15">
    <location>
        <begin position="129"/>
        <end position="223"/>
    </location>
</feature>
<dbReference type="EMBL" id="CAXITT010000536">
    <property type="protein sequence ID" value="CAL1543264.1"/>
    <property type="molecule type" value="Genomic_DNA"/>
</dbReference>
<evidence type="ECO:0000259" key="14">
    <source>
        <dbReference type="PROSITE" id="PS50102"/>
    </source>
</evidence>
<evidence type="ECO:0000256" key="12">
    <source>
        <dbReference type="PROSITE-ProRule" id="PRU00332"/>
    </source>
</evidence>
<dbReference type="Pfam" id="PF00076">
    <property type="entry name" value="RRM_1"/>
    <property type="match status" value="1"/>
</dbReference>
<dbReference type="CDD" id="cd07323">
    <property type="entry name" value="LAM"/>
    <property type="match status" value="1"/>
</dbReference>
<evidence type="ECO:0000256" key="2">
    <source>
        <dbReference type="ARBA" id="ARBA00015867"/>
    </source>
</evidence>
<dbReference type="AlphaFoldDB" id="A0AAV2I8Y4"/>
<gene>
    <name evidence="16" type="ORF">GSLYS_00016798001</name>
</gene>
<dbReference type="SMART" id="SM00360">
    <property type="entry name" value="RRM"/>
    <property type="match status" value="1"/>
</dbReference>
<feature type="domain" description="RRM" evidence="14">
    <location>
        <begin position="230"/>
        <end position="293"/>
    </location>
</feature>
<dbReference type="PROSITE" id="PS50102">
    <property type="entry name" value="RRM"/>
    <property type="match status" value="1"/>
</dbReference>
<feature type="compositionally biased region" description="Basic and acidic residues" evidence="13">
    <location>
        <begin position="762"/>
        <end position="773"/>
    </location>
</feature>
<dbReference type="GO" id="GO:0003723">
    <property type="term" value="F:RNA binding"/>
    <property type="evidence" value="ECO:0007669"/>
    <property type="project" value="UniProtKB-UniRule"/>
</dbReference>
<dbReference type="PROSITE" id="PS50961">
    <property type="entry name" value="HTH_LA"/>
    <property type="match status" value="1"/>
</dbReference>
<evidence type="ECO:0000313" key="16">
    <source>
        <dbReference type="EMBL" id="CAL1543264.1"/>
    </source>
</evidence>
<dbReference type="SUPFAM" id="SSF54928">
    <property type="entry name" value="RNA-binding domain, RBD"/>
    <property type="match status" value="1"/>
</dbReference>
<feature type="compositionally biased region" description="Basic and acidic residues" evidence="13">
    <location>
        <begin position="565"/>
        <end position="583"/>
    </location>
</feature>
<comment type="subcellular location">
    <subcellularLocation>
        <location evidence="1">Nucleus</location>
        <location evidence="1">Nucleoplasm</location>
    </subcellularLocation>
</comment>
<evidence type="ECO:0000256" key="1">
    <source>
        <dbReference type="ARBA" id="ARBA00004642"/>
    </source>
</evidence>
<dbReference type="PANTHER" id="PTHR22792">
    <property type="entry name" value="LUPUS LA PROTEIN-RELATED"/>
    <property type="match status" value="1"/>
</dbReference>
<feature type="compositionally biased region" description="Basic residues" evidence="13">
    <location>
        <begin position="368"/>
        <end position="378"/>
    </location>
</feature>
<dbReference type="Gene3D" id="3.30.70.330">
    <property type="match status" value="1"/>
</dbReference>
<feature type="compositionally biased region" description="Basic and acidic residues" evidence="13">
    <location>
        <begin position="616"/>
        <end position="628"/>
    </location>
</feature>
<feature type="compositionally biased region" description="Basic residues" evidence="13">
    <location>
        <begin position="599"/>
        <end position="608"/>
    </location>
</feature>
<dbReference type="Pfam" id="PF05383">
    <property type="entry name" value="La"/>
    <property type="match status" value="1"/>
</dbReference>
<dbReference type="GO" id="GO:0030154">
    <property type="term" value="P:cell differentiation"/>
    <property type="evidence" value="ECO:0007669"/>
    <property type="project" value="UniProtKB-KW"/>
</dbReference>
<dbReference type="GO" id="GO:0008380">
    <property type="term" value="P:RNA splicing"/>
    <property type="evidence" value="ECO:0007669"/>
    <property type="project" value="UniProtKB-KW"/>
</dbReference>
<keyword evidence="10" id="KW-0539">Nucleus</keyword>
<dbReference type="GO" id="GO:0005654">
    <property type="term" value="C:nucleoplasm"/>
    <property type="evidence" value="ECO:0007669"/>
    <property type="project" value="UniProtKB-SubCell"/>
</dbReference>
<keyword evidence="6 12" id="KW-0694">RNA-binding</keyword>
<comment type="caution">
    <text evidence="16">The sequence shown here is derived from an EMBL/GenBank/DDBJ whole genome shotgun (WGS) entry which is preliminary data.</text>
</comment>
<dbReference type="InterPro" id="IPR034887">
    <property type="entry name" value="LARP7_RRM1"/>
</dbReference>
<evidence type="ECO:0000256" key="6">
    <source>
        <dbReference type="ARBA" id="ARBA00022884"/>
    </source>
</evidence>
<evidence type="ECO:0000256" key="11">
    <source>
        <dbReference type="ARBA" id="ARBA00029640"/>
    </source>
</evidence>
<evidence type="ECO:0000256" key="7">
    <source>
        <dbReference type="ARBA" id="ARBA00023015"/>
    </source>
</evidence>
<dbReference type="PRINTS" id="PR00302">
    <property type="entry name" value="LUPUSLA"/>
</dbReference>
<reference evidence="16 17" key="1">
    <citation type="submission" date="2024-04" db="EMBL/GenBank/DDBJ databases">
        <authorList>
            <consortium name="Genoscope - CEA"/>
            <person name="William W."/>
        </authorList>
    </citation>
    <scope>NUCLEOTIDE SEQUENCE [LARGE SCALE GENOMIC DNA]</scope>
</reference>
<dbReference type="SMART" id="SM00715">
    <property type="entry name" value="LA"/>
    <property type="match status" value="1"/>
</dbReference>
<accession>A0AAV2I8Y4</accession>
<dbReference type="InterPro" id="IPR012677">
    <property type="entry name" value="Nucleotide-bd_a/b_plait_sf"/>
</dbReference>
<feature type="compositionally biased region" description="Polar residues" evidence="13">
    <location>
        <begin position="527"/>
        <end position="544"/>
    </location>
</feature>
<dbReference type="GO" id="GO:1990904">
    <property type="term" value="C:ribonucleoprotein complex"/>
    <property type="evidence" value="ECO:0007669"/>
    <property type="project" value="InterPro"/>
</dbReference>
<evidence type="ECO:0000256" key="9">
    <source>
        <dbReference type="ARBA" id="ARBA00023187"/>
    </source>
</evidence>
<dbReference type="Proteomes" id="UP001497497">
    <property type="component" value="Unassembled WGS sequence"/>
</dbReference>
<evidence type="ECO:0000256" key="8">
    <source>
        <dbReference type="ARBA" id="ARBA00023163"/>
    </source>
</evidence>
<protein>
    <recommendedName>
        <fullName evidence="2">La-related protein 7</fullName>
    </recommendedName>
    <alternativeName>
        <fullName evidence="11">La ribonucleoprotein domain family member 7</fullName>
    </alternativeName>
</protein>
<dbReference type="PANTHER" id="PTHR22792:SF62">
    <property type="entry name" value="LA-RELATED PROTEIN 7"/>
    <property type="match status" value="1"/>
</dbReference>
<evidence type="ECO:0000256" key="4">
    <source>
        <dbReference type="ARBA" id="ARBA00022782"/>
    </source>
</evidence>
<dbReference type="SUPFAM" id="SSF46785">
    <property type="entry name" value="Winged helix' DNA-binding domain"/>
    <property type="match status" value="1"/>
</dbReference>
<keyword evidence="3" id="KW-0507">mRNA processing</keyword>
<keyword evidence="8" id="KW-0804">Transcription</keyword>
<proteinExistence type="predicted"/>
<evidence type="ECO:0000256" key="3">
    <source>
        <dbReference type="ARBA" id="ARBA00022664"/>
    </source>
</evidence>
<feature type="region of interest" description="Disordered" evidence="13">
    <location>
        <begin position="318"/>
        <end position="672"/>
    </location>
</feature>
<evidence type="ECO:0000313" key="17">
    <source>
        <dbReference type="Proteomes" id="UP001497497"/>
    </source>
</evidence>
<evidence type="ECO:0000256" key="5">
    <source>
        <dbReference type="ARBA" id="ARBA00022871"/>
    </source>
</evidence>
<dbReference type="CDD" id="cd12290">
    <property type="entry name" value="RRM1_LARP7"/>
    <property type="match status" value="1"/>
</dbReference>
<feature type="region of interest" description="Disordered" evidence="13">
    <location>
        <begin position="1"/>
        <end position="125"/>
    </location>
</feature>
<feature type="compositionally biased region" description="Basic and acidic residues" evidence="13">
    <location>
        <begin position="509"/>
        <end position="525"/>
    </location>
</feature>
<dbReference type="InterPro" id="IPR045180">
    <property type="entry name" value="La_dom_prot"/>
</dbReference>
<dbReference type="InterPro" id="IPR036390">
    <property type="entry name" value="WH_DNA-bd_sf"/>
</dbReference>
<keyword evidence="17" id="KW-1185">Reference proteome</keyword>
<dbReference type="InterPro" id="IPR000504">
    <property type="entry name" value="RRM_dom"/>
</dbReference>
<keyword evidence="4" id="KW-0221">Differentiation</keyword>
<dbReference type="GO" id="GO:0007283">
    <property type="term" value="P:spermatogenesis"/>
    <property type="evidence" value="ECO:0007669"/>
    <property type="project" value="UniProtKB-KW"/>
</dbReference>
<evidence type="ECO:0000259" key="15">
    <source>
        <dbReference type="PROSITE" id="PS50961"/>
    </source>
</evidence>
<name>A0AAV2I8Y4_LYMST</name>
<dbReference type="InterPro" id="IPR006630">
    <property type="entry name" value="La_HTH"/>
</dbReference>
<evidence type="ECO:0000256" key="13">
    <source>
        <dbReference type="SAM" id="MobiDB-lite"/>
    </source>
</evidence>
<feature type="compositionally biased region" description="Basic and acidic residues" evidence="13">
    <location>
        <begin position="111"/>
        <end position="125"/>
    </location>
</feature>
<feature type="compositionally biased region" description="Basic and acidic residues" evidence="13">
    <location>
        <begin position="53"/>
        <end position="65"/>
    </location>
</feature>
<feature type="region of interest" description="Disordered" evidence="13">
    <location>
        <begin position="754"/>
        <end position="773"/>
    </location>
</feature>
<feature type="compositionally biased region" description="Basic and acidic residues" evidence="13">
    <location>
        <begin position="72"/>
        <end position="88"/>
    </location>
</feature>
<keyword evidence="9" id="KW-0508">mRNA splicing</keyword>
<keyword evidence="5" id="KW-0744">Spermatogenesis</keyword>
<feature type="compositionally biased region" description="Polar residues" evidence="13">
    <location>
        <begin position="90"/>
        <end position="99"/>
    </location>
</feature>